<dbReference type="Pfam" id="PF01734">
    <property type="entry name" value="Patatin"/>
    <property type="match status" value="1"/>
</dbReference>
<dbReference type="GO" id="GO:0006629">
    <property type="term" value="P:lipid metabolic process"/>
    <property type="evidence" value="ECO:0007669"/>
    <property type="project" value="UniProtKB-KW"/>
</dbReference>
<evidence type="ECO:0000256" key="3">
    <source>
        <dbReference type="SAM" id="Phobius"/>
    </source>
</evidence>
<keyword evidence="3" id="KW-1133">Transmembrane helix</keyword>
<organism evidence="6 7">
    <name type="scientific">Agromyces agglutinans</name>
    <dbReference type="NCBI Taxonomy" id="2662258"/>
    <lineage>
        <taxon>Bacteria</taxon>
        <taxon>Bacillati</taxon>
        <taxon>Actinomycetota</taxon>
        <taxon>Actinomycetes</taxon>
        <taxon>Micrococcales</taxon>
        <taxon>Microbacteriaceae</taxon>
        <taxon>Agromyces</taxon>
    </lineage>
</organism>
<feature type="transmembrane region" description="Helical" evidence="3">
    <location>
        <begin position="973"/>
        <end position="993"/>
    </location>
</feature>
<sequence>MRNGRRRATLVTPAARARCPHTRGRPRMPHADDPRSDRPIAVRPVGPGVRLADLERDGARPASGRTLRIALAMRGGVSLAVWIGGVAAELDLLRRIRLYEIDGRTTAVLLHPGEAPPGEAVQARAGAYAHRLHAAGYDRVEVDLLAGASAGGLNAVVYSVAQRAGTTLDDLLHTWGTVGGFWGLLHGPGVWAPRALMRGEGYFRPSVRDALVKLYGSTDGHPDLVPDYVSVDLSTTIIDAADQLEEDTVDGRGHFHFVGSDRHHLDNLVPRRGALDYPEKAADDLAQLDQLALAARSTSSLAGGFEPAEIRSTEWPAMGDLADPDDPGHLPDAAERRAAEASARSVAERADLRFAFAAHRARPAEPFRVIDGAVFDNVPIDRALRSAKLRASDRLADRMLVFLDPEPDPAMGGPAPWDPDATRFFSAVGAMFSKSMRRESVAREASELARFNGQRSIEATRRLAGAGLVASASSEPSAVADRDAAYVRALGGVVAEHLAEVLAQPSLWQLHSAGRRRRRYTPVDRSALAALDEAANARFARLAAERPDAALASPPALADAAACVLAWAREIESVPERPGSRRARELVAVRREAYAALHDADGSVDRVTEGVLMHVLRTCAPNRRPDAADLDAWLETWLAGCEAVDTAANWRALDACVAELTELTRSLEPEIAAHDHAIAERWRRSPWRAIGLAGPRRAVELAPLAYPIGIPASLSKVDYWAIGVDERPAAQGGFSELLADRFLTRVQVALRTPRRSVDEVVADLNAPDPDPIDRQTKLAGYGFGNFLGFLAKGWRVNDWWWGRLDGAAGLVRLLDSRAPGGDDGAHDAAALHDGAHDAASLDADVRLVQDAVLAESDEGEYHEHELSLLTPADEAPGEPPRARVRAGTDTLWNLVPGYRFALASRAIRLIDRAAAPANRILAGAVQALLVFLRPALVAVPAIADPPRLALVAGLTAGTAWLLTWTAFTPTTGSVVTAAVVVAAVGGGLAAGVIRSRIRWRRVRDGIADVDRRADVEAARRSSVPGMLKYALVAACSLVPLAIAIAWANVLMGLLCLGVSAALTSVAVRAASGARPTTVTARLVRTNLMVAAFVVLGGLLPVVQAFVASNPSAPGWAQALLEPPLPRDLPVLAVGAALVTIALTADWLPMRFAAPARASSRWVSWLTVTVIAVAGAWLVAWVVESMMSAIGLTWLQATSTAVAVFIVAWANGVWWLPEFRRDELPRDDRVERRTPRRVTGESGRS</sequence>
<dbReference type="InterPro" id="IPR002641">
    <property type="entry name" value="PNPLA_dom"/>
</dbReference>
<evidence type="ECO:0000259" key="4">
    <source>
        <dbReference type="Pfam" id="PF01734"/>
    </source>
</evidence>
<evidence type="ECO:0000259" key="5">
    <source>
        <dbReference type="Pfam" id="PF11856"/>
    </source>
</evidence>
<feature type="transmembrane region" description="Helical" evidence="3">
    <location>
        <begin position="1087"/>
        <end position="1108"/>
    </location>
</feature>
<feature type="transmembrane region" description="Helical" evidence="3">
    <location>
        <begin position="1193"/>
        <end position="1215"/>
    </location>
</feature>
<keyword evidence="1" id="KW-0443">Lipid metabolism</keyword>
<feature type="domain" description="DUF3376" evidence="5">
    <location>
        <begin position="768"/>
        <end position="816"/>
    </location>
</feature>
<dbReference type="SUPFAM" id="SSF52151">
    <property type="entry name" value="FabD/lysophospholipase-like"/>
    <property type="match status" value="1"/>
</dbReference>
<feature type="transmembrane region" description="Helical" evidence="3">
    <location>
        <begin position="1050"/>
        <end position="1067"/>
    </location>
</feature>
<feature type="transmembrane region" description="Helical" evidence="3">
    <location>
        <begin position="920"/>
        <end position="941"/>
    </location>
</feature>
<dbReference type="EMBL" id="WJIF01000009">
    <property type="protein sequence ID" value="MRG61095.1"/>
    <property type="molecule type" value="Genomic_DNA"/>
</dbReference>
<feature type="transmembrane region" description="Helical" evidence="3">
    <location>
        <begin position="1026"/>
        <end position="1044"/>
    </location>
</feature>
<feature type="compositionally biased region" description="Basic residues" evidence="2">
    <location>
        <begin position="18"/>
        <end position="28"/>
    </location>
</feature>
<keyword evidence="7" id="KW-1185">Reference proteome</keyword>
<feature type="compositionally biased region" description="Basic and acidic residues" evidence="2">
    <location>
        <begin position="326"/>
        <end position="339"/>
    </location>
</feature>
<gene>
    <name evidence="6" type="ORF">GE115_14655</name>
</gene>
<comment type="caution">
    <text evidence="6">The sequence shown here is derived from an EMBL/GenBank/DDBJ whole genome shotgun (WGS) entry which is preliminary data.</text>
</comment>
<protein>
    <submittedName>
        <fullName evidence="6">DUF3376 domain-containing protein</fullName>
    </submittedName>
</protein>
<keyword evidence="3" id="KW-0472">Membrane</keyword>
<feature type="region of interest" description="Disordered" evidence="2">
    <location>
        <begin position="317"/>
        <end position="342"/>
    </location>
</feature>
<feature type="transmembrane region" description="Helical" evidence="3">
    <location>
        <begin position="948"/>
        <end position="967"/>
    </location>
</feature>
<dbReference type="Pfam" id="PF11856">
    <property type="entry name" value="DUF3376"/>
    <property type="match status" value="1"/>
</dbReference>
<keyword evidence="3" id="KW-0812">Transmembrane</keyword>
<dbReference type="InterPro" id="IPR024282">
    <property type="entry name" value="DUF3376"/>
</dbReference>
<feature type="transmembrane region" description="Helical" evidence="3">
    <location>
        <begin position="1128"/>
        <end position="1149"/>
    </location>
</feature>
<evidence type="ECO:0000256" key="1">
    <source>
        <dbReference type="ARBA" id="ARBA00023098"/>
    </source>
</evidence>
<feature type="compositionally biased region" description="Basic and acidic residues" evidence="2">
    <location>
        <begin position="29"/>
        <end position="40"/>
    </location>
</feature>
<evidence type="ECO:0000313" key="6">
    <source>
        <dbReference type="EMBL" id="MRG61095.1"/>
    </source>
</evidence>
<proteinExistence type="predicted"/>
<reference evidence="6 7" key="1">
    <citation type="submission" date="2019-10" db="EMBL/GenBank/DDBJ databases">
        <authorList>
            <person name="Nie G."/>
            <person name="Ming H."/>
            <person name="Yi B."/>
        </authorList>
    </citation>
    <scope>NUCLEOTIDE SEQUENCE [LARGE SCALE GENOMIC DNA]</scope>
    <source>
        <strain evidence="6 7">CFH 90414</strain>
    </source>
</reference>
<dbReference type="Proteomes" id="UP000431080">
    <property type="component" value="Unassembled WGS sequence"/>
</dbReference>
<dbReference type="AlphaFoldDB" id="A0A6I2F6J8"/>
<feature type="transmembrane region" description="Helical" evidence="3">
    <location>
        <begin position="1161"/>
        <end position="1181"/>
    </location>
</feature>
<name>A0A6I2F6J8_9MICO</name>
<accession>A0A6I2F6J8</accession>
<evidence type="ECO:0000256" key="2">
    <source>
        <dbReference type="SAM" id="MobiDB-lite"/>
    </source>
</evidence>
<evidence type="ECO:0000313" key="7">
    <source>
        <dbReference type="Proteomes" id="UP000431080"/>
    </source>
</evidence>
<dbReference type="InterPro" id="IPR016035">
    <property type="entry name" value="Acyl_Trfase/lysoPLipase"/>
</dbReference>
<feature type="domain" description="PNPLA" evidence="4">
    <location>
        <begin position="124"/>
        <end position="383"/>
    </location>
</feature>
<feature type="region of interest" description="Disordered" evidence="2">
    <location>
        <begin position="18"/>
        <end position="44"/>
    </location>
</feature>